<name>A0A916QV50_9RHOB</name>
<protein>
    <submittedName>
        <fullName evidence="1">Uncharacterized protein</fullName>
    </submittedName>
</protein>
<dbReference type="Proteomes" id="UP000628017">
    <property type="component" value="Unassembled WGS sequence"/>
</dbReference>
<organism evidence="1 2">
    <name type="scientific">Neptunicoccus cionae</name>
    <dbReference type="NCBI Taxonomy" id="2035344"/>
    <lineage>
        <taxon>Bacteria</taxon>
        <taxon>Pseudomonadati</taxon>
        <taxon>Pseudomonadota</taxon>
        <taxon>Alphaproteobacteria</taxon>
        <taxon>Rhodobacterales</taxon>
        <taxon>Paracoccaceae</taxon>
        <taxon>Neptunicoccus</taxon>
    </lineage>
</organism>
<comment type="caution">
    <text evidence="1">The sequence shown here is derived from an EMBL/GenBank/DDBJ whole genome shotgun (WGS) entry which is preliminary data.</text>
</comment>
<evidence type="ECO:0000313" key="2">
    <source>
        <dbReference type="Proteomes" id="UP000628017"/>
    </source>
</evidence>
<keyword evidence="2" id="KW-1185">Reference proteome</keyword>
<evidence type="ECO:0000313" key="1">
    <source>
        <dbReference type="EMBL" id="GGA13824.1"/>
    </source>
</evidence>
<gene>
    <name evidence="1" type="ORF">GCM10011498_12320</name>
</gene>
<reference evidence="1" key="1">
    <citation type="journal article" date="2014" name="Int. J. Syst. Evol. Microbiol.">
        <title>Complete genome sequence of Corynebacterium casei LMG S-19264T (=DSM 44701T), isolated from a smear-ripened cheese.</title>
        <authorList>
            <consortium name="US DOE Joint Genome Institute (JGI-PGF)"/>
            <person name="Walter F."/>
            <person name="Albersmeier A."/>
            <person name="Kalinowski J."/>
            <person name="Ruckert C."/>
        </authorList>
    </citation>
    <scope>NUCLEOTIDE SEQUENCE</scope>
    <source>
        <strain evidence="1">CGMCC 1.15880</strain>
    </source>
</reference>
<dbReference type="EMBL" id="BMKA01000002">
    <property type="protein sequence ID" value="GGA13824.1"/>
    <property type="molecule type" value="Genomic_DNA"/>
</dbReference>
<accession>A0A916QV50</accession>
<proteinExistence type="predicted"/>
<reference evidence="1" key="2">
    <citation type="submission" date="2020-09" db="EMBL/GenBank/DDBJ databases">
        <authorList>
            <person name="Sun Q."/>
            <person name="Zhou Y."/>
        </authorList>
    </citation>
    <scope>NUCLEOTIDE SEQUENCE</scope>
    <source>
        <strain evidence="1">CGMCC 1.15880</strain>
    </source>
</reference>
<sequence>MAPTGCMIDLCGVKQNKKRNGLQADSIHDGATAIGSNYKKGTALLGRANRNIDRKVIIS</sequence>
<dbReference type="AlphaFoldDB" id="A0A916QV50"/>